<gene>
    <name evidence="1" type="ORF">PsorP6_000656</name>
</gene>
<dbReference type="Proteomes" id="UP001163321">
    <property type="component" value="Chromosome 1"/>
</dbReference>
<accession>A0ACC0WSN6</accession>
<name>A0ACC0WSN6_9STRA</name>
<organism evidence="1 2">
    <name type="scientific">Peronosclerospora sorghi</name>
    <dbReference type="NCBI Taxonomy" id="230839"/>
    <lineage>
        <taxon>Eukaryota</taxon>
        <taxon>Sar</taxon>
        <taxon>Stramenopiles</taxon>
        <taxon>Oomycota</taxon>
        <taxon>Peronosporomycetes</taxon>
        <taxon>Peronosporales</taxon>
        <taxon>Peronosporaceae</taxon>
        <taxon>Peronosclerospora</taxon>
    </lineage>
</organism>
<evidence type="ECO:0000313" key="2">
    <source>
        <dbReference type="Proteomes" id="UP001163321"/>
    </source>
</evidence>
<sequence length="103" mass="11290">MNRHETPREHANRPVGRTLDSTPSQTDRDTLAIATLHSPSSALPASKTMVSPEDFSPDFARTDVNGGRRLRDIEDRVVNEERGNGVSANALKKAAVNKNLEKV</sequence>
<protein>
    <submittedName>
        <fullName evidence="1">Uncharacterized protein</fullName>
    </submittedName>
</protein>
<proteinExistence type="predicted"/>
<evidence type="ECO:0000313" key="1">
    <source>
        <dbReference type="EMBL" id="KAI9921103.1"/>
    </source>
</evidence>
<keyword evidence="2" id="KW-1185">Reference proteome</keyword>
<dbReference type="EMBL" id="CM047580">
    <property type="protein sequence ID" value="KAI9921103.1"/>
    <property type="molecule type" value="Genomic_DNA"/>
</dbReference>
<comment type="caution">
    <text evidence="1">The sequence shown here is derived from an EMBL/GenBank/DDBJ whole genome shotgun (WGS) entry which is preliminary data.</text>
</comment>
<reference evidence="1 2" key="1">
    <citation type="journal article" date="2022" name="bioRxiv">
        <title>The genome of the oomycete Peronosclerospora sorghi, a cosmopolitan pathogen of maize and sorghum, is inflated with dispersed pseudogenes.</title>
        <authorList>
            <person name="Fletcher K."/>
            <person name="Martin F."/>
            <person name="Isakeit T."/>
            <person name="Cavanaugh K."/>
            <person name="Magill C."/>
            <person name="Michelmore R."/>
        </authorList>
    </citation>
    <scope>NUCLEOTIDE SEQUENCE [LARGE SCALE GENOMIC DNA]</scope>
    <source>
        <strain evidence="1">P6</strain>
    </source>
</reference>